<evidence type="ECO:0000313" key="2">
    <source>
        <dbReference type="Proteomes" id="UP000049222"/>
    </source>
</evidence>
<dbReference type="RefSeq" id="WP_055085775.1">
    <property type="nucleotide sequence ID" value="NZ_CXSU01000012.1"/>
</dbReference>
<dbReference type="STRING" id="420998.JDO7802_02360"/>
<protein>
    <submittedName>
        <fullName evidence="1">Uncharacterized protein</fullName>
    </submittedName>
</protein>
<sequence>MATLPHIDHLTSILPTLAQGVRVPEYGVAMVRTLSVHLLALADETLGLMAVNAPPLSLREV</sequence>
<accession>A0A0M6YM44</accession>
<evidence type="ECO:0000313" key="1">
    <source>
        <dbReference type="EMBL" id="CTQ50337.1"/>
    </source>
</evidence>
<name>A0A0M6YM44_9RHOB</name>
<dbReference type="AlphaFoldDB" id="A0A0M6YM44"/>
<dbReference type="Proteomes" id="UP000049222">
    <property type="component" value="Unassembled WGS sequence"/>
</dbReference>
<proteinExistence type="predicted"/>
<organism evidence="1 2">
    <name type="scientific">Jannaschia donghaensis</name>
    <dbReference type="NCBI Taxonomy" id="420998"/>
    <lineage>
        <taxon>Bacteria</taxon>
        <taxon>Pseudomonadati</taxon>
        <taxon>Pseudomonadota</taxon>
        <taxon>Alphaproteobacteria</taxon>
        <taxon>Rhodobacterales</taxon>
        <taxon>Roseobacteraceae</taxon>
        <taxon>Jannaschia</taxon>
    </lineage>
</organism>
<dbReference type="EMBL" id="CXSU01000012">
    <property type="protein sequence ID" value="CTQ50337.1"/>
    <property type="molecule type" value="Genomic_DNA"/>
</dbReference>
<keyword evidence="2" id="KW-1185">Reference proteome</keyword>
<reference evidence="1 2" key="1">
    <citation type="submission" date="2015-07" db="EMBL/GenBank/DDBJ databases">
        <authorList>
            <person name="Noorani M."/>
        </authorList>
    </citation>
    <scope>NUCLEOTIDE SEQUENCE [LARGE SCALE GENOMIC DNA]</scope>
    <source>
        <strain evidence="1 2">CECT 7802</strain>
    </source>
</reference>
<gene>
    <name evidence="1" type="ORF">JDO7802_02360</name>
</gene>